<feature type="domain" description="Flagellar hook-associated protein 2 C-terminal" evidence="7">
    <location>
        <begin position="183"/>
        <end position="409"/>
    </location>
</feature>
<evidence type="ECO:0000256" key="1">
    <source>
        <dbReference type="ARBA" id="ARBA00009764"/>
    </source>
</evidence>
<feature type="domain" description="Flagellar hook-associated protein 2 N-terminal" evidence="6">
    <location>
        <begin position="1"/>
        <end position="85"/>
    </location>
</feature>
<comment type="caution">
    <text evidence="8">The sequence shown here is derived from an EMBL/GenBank/DDBJ whole genome shotgun (WGS) entry which is preliminary data.</text>
</comment>
<dbReference type="Pfam" id="PF02465">
    <property type="entry name" value="FliD_N"/>
    <property type="match status" value="1"/>
</dbReference>
<comment type="subunit">
    <text evidence="2 5">Homopentamer.</text>
</comment>
<evidence type="ECO:0000259" key="7">
    <source>
        <dbReference type="Pfam" id="PF07195"/>
    </source>
</evidence>
<dbReference type="GO" id="GO:0007155">
    <property type="term" value="P:cell adhesion"/>
    <property type="evidence" value="ECO:0007669"/>
    <property type="project" value="InterPro"/>
</dbReference>
<dbReference type="PANTHER" id="PTHR30288">
    <property type="entry name" value="FLAGELLAR CAP/ASSEMBLY PROTEIN FLID"/>
    <property type="match status" value="1"/>
</dbReference>
<keyword evidence="8" id="KW-0282">Flagellum</keyword>
<evidence type="ECO:0000256" key="5">
    <source>
        <dbReference type="RuleBase" id="RU362066"/>
    </source>
</evidence>
<evidence type="ECO:0000313" key="8">
    <source>
        <dbReference type="EMBL" id="EMY34091.1"/>
    </source>
</evidence>
<keyword evidence="5" id="KW-0964">Secreted</keyword>
<sequence>MMDVERIPQNILRTKVSAVQTFTTALQDLNSKIANLTVSATAYAKPDSVQVFSATTSSADVTATAGAGATSGEISITVGQLAARHTAVTAGVSAWPDASGTLSITRAGADPINITAASNSLDDVAKAVNDAGAGVIATKVAVGDGTFRLQFSATESGAAAVFDITVGGTSVFAEPEAAVVVQGQDAKVTLYAGTPAAQTLSSSSNTFTDVLPGVSITVGATSTVPVSISVSKDTEAIAKKAGTLVEHLNTVLGLVKLKSQVNTTTGADGSPKATSGIFSSDSGIRSISQGLTNAATFPIGGRSPSEIGISITKDGLVTYDEEKFKTALAKDPTGTGAMFQEISARVAAAGENASDKYDGQITLKITGQDRQLRSLNDQISSMETRLAKREEYLKAIYAALEVSMSNMNSQMSYLSSQIASLPSSSSSDE</sequence>
<gene>
    <name evidence="8" type="ORF">D477_011381</name>
</gene>
<dbReference type="PANTHER" id="PTHR30288:SF0">
    <property type="entry name" value="FLAGELLAR HOOK-ASSOCIATED PROTEIN 2"/>
    <property type="match status" value="1"/>
</dbReference>
<comment type="similarity">
    <text evidence="1 5">Belongs to the FliD family.</text>
</comment>
<dbReference type="InterPro" id="IPR003481">
    <property type="entry name" value="FliD_N"/>
</dbReference>
<dbReference type="EMBL" id="ANPE02000133">
    <property type="protein sequence ID" value="EMY34091.1"/>
    <property type="molecule type" value="Genomic_DNA"/>
</dbReference>
<keyword evidence="4 5" id="KW-0975">Bacterial flagellum</keyword>
<comment type="subcellular location">
    <subcellularLocation>
        <location evidence="5">Secreted</location>
    </subcellularLocation>
    <subcellularLocation>
        <location evidence="5">Bacterial flagellum</location>
    </subcellularLocation>
</comment>
<evidence type="ECO:0000313" key="9">
    <source>
        <dbReference type="Proteomes" id="UP000010729"/>
    </source>
</evidence>
<evidence type="ECO:0000256" key="3">
    <source>
        <dbReference type="ARBA" id="ARBA00023054"/>
    </source>
</evidence>
<evidence type="ECO:0000256" key="4">
    <source>
        <dbReference type="ARBA" id="ARBA00023143"/>
    </source>
</evidence>
<keyword evidence="8" id="KW-0966">Cell projection</keyword>
<dbReference type="Pfam" id="PF07195">
    <property type="entry name" value="FliD_C"/>
    <property type="match status" value="1"/>
</dbReference>
<comment type="function">
    <text evidence="5">Required for morphogenesis and for the elongation of the flagellar filament by facilitating polymerization of the flagellin monomers at the tip of growing filament. Forms a capping structure, which prevents flagellin subunits (transported through the central channel of the flagellum) from leaking out without polymerization at the distal end.</text>
</comment>
<dbReference type="AlphaFoldDB" id="N1UUJ3"/>
<name>N1UUJ3_9MICC</name>
<dbReference type="GO" id="GO:0071973">
    <property type="term" value="P:bacterial-type flagellum-dependent cell motility"/>
    <property type="evidence" value="ECO:0007669"/>
    <property type="project" value="TreeGrafter"/>
</dbReference>
<evidence type="ECO:0000259" key="6">
    <source>
        <dbReference type="Pfam" id="PF02465"/>
    </source>
</evidence>
<dbReference type="GO" id="GO:0009421">
    <property type="term" value="C:bacterial-type flagellum filament cap"/>
    <property type="evidence" value="ECO:0007669"/>
    <property type="project" value="InterPro"/>
</dbReference>
<evidence type="ECO:0000256" key="2">
    <source>
        <dbReference type="ARBA" id="ARBA00011255"/>
    </source>
</evidence>
<dbReference type="GO" id="GO:0005576">
    <property type="term" value="C:extracellular region"/>
    <property type="evidence" value="ECO:0007669"/>
    <property type="project" value="UniProtKB-SubCell"/>
</dbReference>
<keyword evidence="9" id="KW-1185">Reference proteome</keyword>
<accession>N1UUJ3</accession>
<dbReference type="InterPro" id="IPR040026">
    <property type="entry name" value="FliD"/>
</dbReference>
<dbReference type="InterPro" id="IPR010809">
    <property type="entry name" value="FliD_C"/>
</dbReference>
<protein>
    <recommendedName>
        <fullName evidence="5">Flagellar hook-associated protein 2</fullName>
        <shortName evidence="5">HAP2</shortName>
    </recommendedName>
    <alternativeName>
        <fullName evidence="5">Flagellar cap protein</fullName>
    </alternativeName>
</protein>
<dbReference type="Proteomes" id="UP000010729">
    <property type="component" value="Unassembled WGS sequence"/>
</dbReference>
<proteinExistence type="inferred from homology"/>
<keyword evidence="8" id="KW-0969">Cilium</keyword>
<organism evidence="8 9">
    <name type="scientific">Arthrobacter crystallopoietes BAB-32</name>
    <dbReference type="NCBI Taxonomy" id="1246476"/>
    <lineage>
        <taxon>Bacteria</taxon>
        <taxon>Bacillati</taxon>
        <taxon>Actinomycetota</taxon>
        <taxon>Actinomycetes</taxon>
        <taxon>Micrococcales</taxon>
        <taxon>Micrococcaceae</taxon>
        <taxon>Crystallibacter</taxon>
    </lineage>
</organism>
<reference evidence="8 9" key="1">
    <citation type="journal article" date="2013" name="Genome Announc.">
        <title>Draft Genome Sequence of Arthrobacter crystallopoietes Strain BAB-32, Revealing Genes for Bioremediation.</title>
        <authorList>
            <person name="Joshi M.N."/>
            <person name="Pandit A.S."/>
            <person name="Sharma A."/>
            <person name="Pandya R.V."/>
            <person name="Desai S.M."/>
            <person name="Saxena A.K."/>
            <person name="Bagatharia S.B."/>
        </authorList>
    </citation>
    <scope>NUCLEOTIDE SEQUENCE [LARGE SCALE GENOMIC DNA]</scope>
    <source>
        <strain evidence="8 9">BAB-32</strain>
    </source>
</reference>
<keyword evidence="3" id="KW-0175">Coiled coil</keyword>
<dbReference type="GO" id="GO:0009424">
    <property type="term" value="C:bacterial-type flagellum hook"/>
    <property type="evidence" value="ECO:0007669"/>
    <property type="project" value="UniProtKB-UniRule"/>
</dbReference>